<keyword evidence="3" id="KW-1185">Reference proteome</keyword>
<dbReference type="EMBL" id="WJQU01000004">
    <property type="protein sequence ID" value="KAJ6634685.1"/>
    <property type="molecule type" value="Genomic_DNA"/>
</dbReference>
<feature type="region of interest" description="Disordered" evidence="1">
    <location>
        <begin position="38"/>
        <end position="102"/>
    </location>
</feature>
<evidence type="ECO:0000313" key="2">
    <source>
        <dbReference type="EMBL" id="KAJ6634685.1"/>
    </source>
</evidence>
<reference evidence="2" key="1">
    <citation type="submission" date="2022-07" db="EMBL/GenBank/DDBJ databases">
        <authorList>
            <person name="Trinca V."/>
            <person name="Uliana J.V.C."/>
            <person name="Torres T.T."/>
            <person name="Ward R.J."/>
            <person name="Monesi N."/>
        </authorList>
    </citation>
    <scope>NUCLEOTIDE SEQUENCE</scope>
    <source>
        <strain evidence="2">HSMRA1968</strain>
        <tissue evidence="2">Whole embryos</tissue>
    </source>
</reference>
<protein>
    <submittedName>
        <fullName evidence="2">Uncharacterized protein</fullName>
    </submittedName>
</protein>
<dbReference type="OrthoDB" id="10380641at2759"/>
<comment type="caution">
    <text evidence="2">The sequence shown here is derived from an EMBL/GenBank/DDBJ whole genome shotgun (WGS) entry which is preliminary data.</text>
</comment>
<gene>
    <name evidence="2" type="ORF">Bhyg_13262</name>
</gene>
<feature type="compositionally biased region" description="Basic and acidic residues" evidence="1">
    <location>
        <begin position="83"/>
        <end position="95"/>
    </location>
</feature>
<name>A0A9Q0MMI7_9DIPT</name>
<dbReference type="AlphaFoldDB" id="A0A9Q0MMI7"/>
<sequence>MDIEIKISKNEIVRTTIIEPVKETTMAALLTSLKSVKQQSNDTMTNFVNTEKVTCGSLNSSSKRKDQNGDSESNSDDETDRVDDDHAIKKLRSDDESVEQSS</sequence>
<dbReference type="Proteomes" id="UP001151699">
    <property type="component" value="Chromosome C"/>
</dbReference>
<feature type="compositionally biased region" description="Polar residues" evidence="1">
    <location>
        <begin position="38"/>
        <end position="61"/>
    </location>
</feature>
<organism evidence="2 3">
    <name type="scientific">Pseudolycoriella hygida</name>
    <dbReference type="NCBI Taxonomy" id="35572"/>
    <lineage>
        <taxon>Eukaryota</taxon>
        <taxon>Metazoa</taxon>
        <taxon>Ecdysozoa</taxon>
        <taxon>Arthropoda</taxon>
        <taxon>Hexapoda</taxon>
        <taxon>Insecta</taxon>
        <taxon>Pterygota</taxon>
        <taxon>Neoptera</taxon>
        <taxon>Endopterygota</taxon>
        <taxon>Diptera</taxon>
        <taxon>Nematocera</taxon>
        <taxon>Sciaroidea</taxon>
        <taxon>Sciaridae</taxon>
        <taxon>Pseudolycoriella</taxon>
    </lineage>
</organism>
<accession>A0A9Q0MMI7</accession>
<proteinExistence type="predicted"/>
<feature type="compositionally biased region" description="Acidic residues" evidence="1">
    <location>
        <begin position="73"/>
        <end position="82"/>
    </location>
</feature>
<evidence type="ECO:0000256" key="1">
    <source>
        <dbReference type="SAM" id="MobiDB-lite"/>
    </source>
</evidence>
<evidence type="ECO:0000313" key="3">
    <source>
        <dbReference type="Proteomes" id="UP001151699"/>
    </source>
</evidence>